<proteinExistence type="predicted"/>
<sequence>MWFFLNADLENITKRNFKLFKGYYKNFELKEKVMNDFNKNGFNYVRKKYLKEQPFIIVIFRKTFSKVKHMGKITLKKILSKQMDD</sequence>
<gene>
    <name evidence="1" type="ORF">X928_04870</name>
</gene>
<protein>
    <submittedName>
        <fullName evidence="1">Uncharacterized protein</fullName>
    </submittedName>
</protein>
<keyword evidence="2" id="KW-1185">Reference proteome</keyword>
<dbReference type="RefSeq" id="WP_103078710.1">
    <property type="nucleotide sequence ID" value="NZ_AZRM01000023.1"/>
</dbReference>
<name>A0A2K1PCU1_9BACT</name>
<evidence type="ECO:0000313" key="2">
    <source>
        <dbReference type="Proteomes" id="UP000236199"/>
    </source>
</evidence>
<accession>A0A2K1PCU1</accession>
<dbReference type="AlphaFoldDB" id="A0A2K1PCU1"/>
<comment type="caution">
    <text evidence="1">The sequence shown here is derived from an EMBL/GenBank/DDBJ whole genome shotgun (WGS) entry which is preliminary data.</text>
</comment>
<reference evidence="1 2" key="1">
    <citation type="submission" date="2013-12" db="EMBL/GenBank/DDBJ databases">
        <title>Comparative genomics of Petrotoga isolates.</title>
        <authorList>
            <person name="Nesbo C.L."/>
            <person name="Charchuk R."/>
            <person name="Chow K."/>
        </authorList>
    </citation>
    <scope>NUCLEOTIDE SEQUENCE [LARGE SCALE GENOMIC DNA]</scope>
    <source>
        <strain evidence="1 2">DSM 10691</strain>
    </source>
</reference>
<dbReference type="EMBL" id="AZRM01000023">
    <property type="protein sequence ID" value="PNS00599.1"/>
    <property type="molecule type" value="Genomic_DNA"/>
</dbReference>
<organism evidence="1 2">
    <name type="scientific">Petrotoga miotherma DSM 10691</name>
    <dbReference type="NCBI Taxonomy" id="1434326"/>
    <lineage>
        <taxon>Bacteria</taxon>
        <taxon>Thermotogati</taxon>
        <taxon>Thermotogota</taxon>
        <taxon>Thermotogae</taxon>
        <taxon>Petrotogales</taxon>
        <taxon>Petrotogaceae</taxon>
        <taxon>Petrotoga</taxon>
    </lineage>
</organism>
<evidence type="ECO:0000313" key="1">
    <source>
        <dbReference type="EMBL" id="PNS00599.1"/>
    </source>
</evidence>
<dbReference type="Proteomes" id="UP000236199">
    <property type="component" value="Unassembled WGS sequence"/>
</dbReference>